<sequence length="39" mass="4689">MTHNLAVVFDVEGILIHHKPGEKCYCYLLNQLWNYKRNK</sequence>
<name>A0A2P2QSZ4_RHIMU</name>
<proteinExistence type="predicted"/>
<reference evidence="1" key="1">
    <citation type="submission" date="2018-02" db="EMBL/GenBank/DDBJ databases">
        <title>Rhizophora mucronata_Transcriptome.</title>
        <authorList>
            <person name="Meera S.P."/>
            <person name="Sreeshan A."/>
            <person name="Augustine A."/>
        </authorList>
    </citation>
    <scope>NUCLEOTIDE SEQUENCE</scope>
    <source>
        <tissue evidence="1">Leaf</tissue>
    </source>
</reference>
<accession>A0A2P2QSZ4</accession>
<evidence type="ECO:0000313" key="1">
    <source>
        <dbReference type="EMBL" id="MBX70140.1"/>
    </source>
</evidence>
<protein>
    <submittedName>
        <fullName evidence="1">Uncharacterized protein</fullName>
    </submittedName>
</protein>
<dbReference type="EMBL" id="GGEC01089656">
    <property type="protein sequence ID" value="MBX70140.1"/>
    <property type="molecule type" value="Transcribed_RNA"/>
</dbReference>
<dbReference type="AlphaFoldDB" id="A0A2P2QSZ4"/>
<organism evidence="1">
    <name type="scientific">Rhizophora mucronata</name>
    <name type="common">Asiatic mangrove</name>
    <dbReference type="NCBI Taxonomy" id="61149"/>
    <lineage>
        <taxon>Eukaryota</taxon>
        <taxon>Viridiplantae</taxon>
        <taxon>Streptophyta</taxon>
        <taxon>Embryophyta</taxon>
        <taxon>Tracheophyta</taxon>
        <taxon>Spermatophyta</taxon>
        <taxon>Magnoliopsida</taxon>
        <taxon>eudicotyledons</taxon>
        <taxon>Gunneridae</taxon>
        <taxon>Pentapetalae</taxon>
        <taxon>rosids</taxon>
        <taxon>fabids</taxon>
        <taxon>Malpighiales</taxon>
        <taxon>Rhizophoraceae</taxon>
        <taxon>Rhizophora</taxon>
    </lineage>
</organism>